<feature type="region of interest" description="Disordered" evidence="1">
    <location>
        <begin position="72"/>
        <end position="99"/>
    </location>
</feature>
<evidence type="ECO:0000256" key="1">
    <source>
        <dbReference type="SAM" id="MobiDB-lite"/>
    </source>
</evidence>
<feature type="compositionally biased region" description="Polar residues" evidence="1">
    <location>
        <begin position="72"/>
        <end position="81"/>
    </location>
</feature>
<evidence type="ECO:0000313" key="3">
    <source>
        <dbReference type="EMBL" id="CZY13770.1"/>
    </source>
</evidence>
<organism evidence="3 4">
    <name type="scientific">Enterobacter hormaechei</name>
    <dbReference type="NCBI Taxonomy" id="158836"/>
    <lineage>
        <taxon>Bacteria</taxon>
        <taxon>Pseudomonadati</taxon>
        <taxon>Pseudomonadota</taxon>
        <taxon>Gammaproteobacteria</taxon>
        <taxon>Enterobacterales</taxon>
        <taxon>Enterobacteriaceae</taxon>
        <taxon>Enterobacter</taxon>
        <taxon>Enterobacter cloacae complex</taxon>
    </lineage>
</organism>
<proteinExistence type="predicted"/>
<feature type="domain" description="ABC-three component systems C-terminal" evidence="2">
    <location>
        <begin position="290"/>
        <end position="613"/>
    </location>
</feature>
<dbReference type="Pfam" id="PF20278">
    <property type="entry name" value="CTD2"/>
    <property type="match status" value="1"/>
</dbReference>
<dbReference type="InterPro" id="IPR046918">
    <property type="entry name" value="ABC-3C_CTD2"/>
</dbReference>
<protein>
    <recommendedName>
        <fullName evidence="2">ABC-three component systems C-terminal domain-containing protein</fullName>
    </recommendedName>
</protein>
<dbReference type="AlphaFoldDB" id="A0A822X4Q2"/>
<comment type="caution">
    <text evidence="3">The sequence shown here is derived from an EMBL/GenBank/DDBJ whole genome shotgun (WGS) entry which is preliminary data.</text>
</comment>
<dbReference type="EMBL" id="FJYW01000011">
    <property type="protein sequence ID" value="CZY13770.1"/>
    <property type="molecule type" value="Genomic_DNA"/>
</dbReference>
<evidence type="ECO:0000313" key="4">
    <source>
        <dbReference type="Proteomes" id="UP000076205"/>
    </source>
</evidence>
<reference evidence="3 4" key="1">
    <citation type="submission" date="2016-03" db="EMBL/GenBank/DDBJ databases">
        <authorList>
            <consortium name="Pathogen Informatics"/>
        </authorList>
    </citation>
    <scope>NUCLEOTIDE SEQUENCE [LARGE SCALE GENOMIC DNA]</scope>
    <source>
        <strain evidence="4">e1424</strain>
    </source>
</reference>
<sequence>MLRRFRLERKSDYEKLVIAQRLADMLENFLIGRLTPLAIGAEQGSIEEWDDVVIMYSTDHYEHLQIKRQSTDFCTKNPDQTKQPKRKPRNGSVDTEPTPSVLDTAFSSLARNAASGKLDETPDRKFKLILVGLHLFIKNSLSVNHLEELCELCRRPGLSLDDLASRQDIPTQNAYLWLTTWCGFKDWDQIRDVLRRVEIVCVGNDATLKERTLHSLGRNFSNPERTLQRLINYIATETTDVSAIRCHDVVNALRSELRPDTVTWAQYQLSDGSSAASGPWSLAGTLDLANTTVSPAKAIVEHMWGINSAPRTLRVYAAYSQPPVANLSLSSAIVRMALHLPNGIQVLMLGESIWRSSIAQEIGHTLGGAEDDFSGLPWIENTECLTCAQDHEFNTLRTVREEAEALARAMDDVLWQRLLQHVADKLGTISDPALADAMDAVWNSWLVGFTAVPESRRRFLDRLLYPKTENKNEKHALRLGPRTLSLLVDAVEILLLVSVGFSTRNNHWEFFEDGGTVMSIALQYWSGPASGRTGVRELSDDPLIDVIGPDPDPIIILSGVRAPSSMLLNAGMADDAETATSMAAERQPHLLVTRSEMYRHLSRGTLESVRKYFGQQRIERQRAREAAIDKTTKGA</sequence>
<gene>
    <name evidence="3" type="ORF">SAMEA2273352_04221</name>
</gene>
<accession>A0A822X4Q2</accession>
<dbReference type="Proteomes" id="UP000076205">
    <property type="component" value="Unassembled WGS sequence"/>
</dbReference>
<name>A0A822X4Q2_9ENTR</name>
<evidence type="ECO:0000259" key="2">
    <source>
        <dbReference type="Pfam" id="PF20278"/>
    </source>
</evidence>
<dbReference type="RefSeq" id="WP_063162149.1">
    <property type="nucleotide sequence ID" value="NZ_CP135494.1"/>
</dbReference>